<evidence type="ECO:0000256" key="1">
    <source>
        <dbReference type="SAM" id="MobiDB-lite"/>
    </source>
</evidence>
<feature type="region of interest" description="Disordered" evidence="1">
    <location>
        <begin position="60"/>
        <end position="90"/>
    </location>
</feature>
<dbReference type="EMBL" id="UZAN01057961">
    <property type="protein sequence ID" value="VDP91862.1"/>
    <property type="molecule type" value="Genomic_DNA"/>
</dbReference>
<organism evidence="4">
    <name type="scientific">Echinostoma caproni</name>
    <dbReference type="NCBI Taxonomy" id="27848"/>
    <lineage>
        <taxon>Eukaryota</taxon>
        <taxon>Metazoa</taxon>
        <taxon>Spiralia</taxon>
        <taxon>Lophotrochozoa</taxon>
        <taxon>Platyhelminthes</taxon>
        <taxon>Trematoda</taxon>
        <taxon>Digenea</taxon>
        <taxon>Plagiorchiida</taxon>
        <taxon>Echinostomata</taxon>
        <taxon>Echinostomatoidea</taxon>
        <taxon>Echinostomatidae</taxon>
        <taxon>Echinostoma</taxon>
    </lineage>
</organism>
<sequence>MPLSIAADRVLQVLDHFFQGRRIFTSKTLSNLHNAGSEVKVAPSYADLIFTPLTKAAPAAAPQQKQSAALPLRTDSAPLSTTSRQDACNM</sequence>
<feature type="compositionally biased region" description="Polar residues" evidence="1">
    <location>
        <begin position="77"/>
        <end position="90"/>
    </location>
</feature>
<evidence type="ECO:0000313" key="4">
    <source>
        <dbReference type="WBParaSite" id="ECPE_0001463001-mRNA-1"/>
    </source>
</evidence>
<name>A0A183B5V5_9TREM</name>
<dbReference type="Proteomes" id="UP000272942">
    <property type="component" value="Unassembled WGS sequence"/>
</dbReference>
<reference evidence="4" key="1">
    <citation type="submission" date="2016-06" db="UniProtKB">
        <authorList>
            <consortium name="WormBaseParasite"/>
        </authorList>
    </citation>
    <scope>IDENTIFICATION</scope>
</reference>
<feature type="compositionally biased region" description="Low complexity" evidence="1">
    <location>
        <begin position="60"/>
        <end position="72"/>
    </location>
</feature>
<keyword evidence="3" id="KW-1185">Reference proteome</keyword>
<evidence type="ECO:0000313" key="3">
    <source>
        <dbReference type="Proteomes" id="UP000272942"/>
    </source>
</evidence>
<proteinExistence type="predicted"/>
<dbReference type="AlphaFoldDB" id="A0A183B5V5"/>
<gene>
    <name evidence="2" type="ORF">ECPE_LOCUS14590</name>
</gene>
<accession>A0A183B5V5</accession>
<protein>
    <submittedName>
        <fullName evidence="2 4">Uncharacterized protein</fullName>
    </submittedName>
</protein>
<evidence type="ECO:0000313" key="2">
    <source>
        <dbReference type="EMBL" id="VDP91862.1"/>
    </source>
</evidence>
<reference evidence="2 3" key="2">
    <citation type="submission" date="2018-11" db="EMBL/GenBank/DDBJ databases">
        <authorList>
            <consortium name="Pathogen Informatics"/>
        </authorList>
    </citation>
    <scope>NUCLEOTIDE SEQUENCE [LARGE SCALE GENOMIC DNA]</scope>
    <source>
        <strain evidence="2 3">Egypt</strain>
    </source>
</reference>
<dbReference type="WBParaSite" id="ECPE_0001463001-mRNA-1">
    <property type="protein sequence ID" value="ECPE_0001463001-mRNA-1"/>
    <property type="gene ID" value="ECPE_0001463001"/>
</dbReference>